<dbReference type="GO" id="GO:0016491">
    <property type="term" value="F:oxidoreductase activity"/>
    <property type="evidence" value="ECO:0007669"/>
    <property type="project" value="UniProtKB-KW"/>
</dbReference>
<evidence type="ECO:0000313" key="6">
    <source>
        <dbReference type="Proteomes" id="UP000231358"/>
    </source>
</evidence>
<dbReference type="CDD" id="cd19146">
    <property type="entry name" value="AKR_AKR9A1-2"/>
    <property type="match status" value="1"/>
</dbReference>
<dbReference type="PANTHER" id="PTHR43364">
    <property type="entry name" value="NADH-SPECIFIC METHYLGLYOXAL REDUCTASE-RELATED"/>
    <property type="match status" value="1"/>
</dbReference>
<name>A0A2G7FNM7_9EURO</name>
<dbReference type="EMBL" id="NEXV01000528">
    <property type="protein sequence ID" value="PIG82252.1"/>
    <property type="molecule type" value="Genomic_DNA"/>
</dbReference>
<accession>A0A2G7FNM7</accession>
<evidence type="ECO:0000259" key="4">
    <source>
        <dbReference type="Pfam" id="PF00248"/>
    </source>
</evidence>
<comment type="caution">
    <text evidence="5">The sequence shown here is derived from an EMBL/GenBank/DDBJ whole genome shotgun (WGS) entry which is preliminary data.</text>
</comment>
<evidence type="ECO:0000313" key="5">
    <source>
        <dbReference type="EMBL" id="PIG82252.1"/>
    </source>
</evidence>
<evidence type="ECO:0000256" key="1">
    <source>
        <dbReference type="ARBA" id="ARBA00022857"/>
    </source>
</evidence>
<comment type="similarity">
    <text evidence="3">Belongs to the aldo/keto reductase family. Aldo/keto reductase 2 subfamily.</text>
</comment>
<dbReference type="SUPFAM" id="SSF51430">
    <property type="entry name" value="NAD(P)-linked oxidoreductase"/>
    <property type="match status" value="1"/>
</dbReference>
<sequence>MPPAPSPPLKSDLHRHRQLAPNASIRVSPFCLGTMNFGDAWKERMGECSKETAFEILDHFLENGGNFIDTANGYQNEESEIWIGEWLATRQVRDQMVIATKYSASFKGYEKDIIQSNYGGNGIKSMRLSLEASLKKLQTEYVDIFYVHWWDYATTIPELMHALNDLVSCGKVLYLGISDTPAWVVAKANQYARDYGLRPFVVYQGMWNAAMRDMEREVLPMCRDEGMAICAYGTLGQGRFQTEATFREREQTQVGRKAKPPTPVDMAVSKVLESIAAKKGTALTSIALVYVMQKVSYVFPIVGGRKVGHLQGNISALSIALEAQEIAQIETCYEFDPGFPHTFLSGSLFTGEKPWAAQKPDDVWLTRLMGNFDWVQPQKPIVPSSANP</sequence>
<dbReference type="Proteomes" id="UP000231358">
    <property type="component" value="Unassembled WGS sequence"/>
</dbReference>
<dbReference type="STRING" id="656916.A0A2G7FNM7"/>
<dbReference type="PANTHER" id="PTHR43364:SF7">
    <property type="entry name" value="NADP-DEPENDENT OXIDOREDUCTASE DOMAIN-CONTAINING PROTEIN-RELATED"/>
    <property type="match status" value="1"/>
</dbReference>
<reference evidence="5 6" key="1">
    <citation type="submission" date="2017-05" db="EMBL/GenBank/DDBJ databases">
        <title>Genome sequence for an aflatoxigenic pathogen of Argentinian peanut, Aspergillus arachidicola.</title>
        <authorList>
            <person name="Moore G."/>
            <person name="Beltz S.B."/>
            <person name="Mack B.M."/>
        </authorList>
    </citation>
    <scope>NUCLEOTIDE SEQUENCE [LARGE SCALE GENOMIC DNA]</scope>
    <source>
        <strain evidence="5 6">CBS 117610</strain>
    </source>
</reference>
<organism evidence="5 6">
    <name type="scientific">Aspergillus arachidicola</name>
    <dbReference type="NCBI Taxonomy" id="656916"/>
    <lineage>
        <taxon>Eukaryota</taxon>
        <taxon>Fungi</taxon>
        <taxon>Dikarya</taxon>
        <taxon>Ascomycota</taxon>
        <taxon>Pezizomycotina</taxon>
        <taxon>Eurotiomycetes</taxon>
        <taxon>Eurotiomycetidae</taxon>
        <taxon>Eurotiales</taxon>
        <taxon>Aspergillaceae</taxon>
        <taxon>Aspergillus</taxon>
        <taxon>Aspergillus subgen. Circumdati</taxon>
    </lineage>
</organism>
<proteinExistence type="inferred from homology"/>
<keyword evidence="2" id="KW-0560">Oxidoreductase</keyword>
<dbReference type="InterPro" id="IPR036812">
    <property type="entry name" value="NAD(P)_OxRdtase_dom_sf"/>
</dbReference>
<gene>
    <name evidence="5" type="ORF">AARAC_000008</name>
</gene>
<feature type="domain" description="NADP-dependent oxidoreductase" evidence="4">
    <location>
        <begin position="31"/>
        <end position="334"/>
    </location>
</feature>
<keyword evidence="6" id="KW-1185">Reference proteome</keyword>
<dbReference type="AlphaFoldDB" id="A0A2G7FNM7"/>
<dbReference type="InterPro" id="IPR050523">
    <property type="entry name" value="AKR_Detox_Biosynth"/>
</dbReference>
<evidence type="ECO:0000256" key="3">
    <source>
        <dbReference type="ARBA" id="ARBA00038157"/>
    </source>
</evidence>
<dbReference type="Pfam" id="PF00248">
    <property type="entry name" value="Aldo_ket_red"/>
    <property type="match status" value="1"/>
</dbReference>
<evidence type="ECO:0000256" key="2">
    <source>
        <dbReference type="ARBA" id="ARBA00023002"/>
    </source>
</evidence>
<keyword evidence="1" id="KW-0521">NADP</keyword>
<dbReference type="Gene3D" id="3.20.20.100">
    <property type="entry name" value="NADP-dependent oxidoreductase domain"/>
    <property type="match status" value="1"/>
</dbReference>
<dbReference type="InterPro" id="IPR023210">
    <property type="entry name" value="NADP_OxRdtase_dom"/>
</dbReference>
<protein>
    <recommendedName>
        <fullName evidence="4">NADP-dependent oxidoreductase domain-containing protein</fullName>
    </recommendedName>
</protein>